<name>A0A5N6QC19_9ROSI</name>
<accession>A0A5N6QC19</accession>
<dbReference type="Proteomes" id="UP000327013">
    <property type="component" value="Chromosome 1"/>
</dbReference>
<gene>
    <name evidence="1" type="ORF">FH972_001531</name>
</gene>
<proteinExistence type="predicted"/>
<evidence type="ECO:0000313" key="1">
    <source>
        <dbReference type="EMBL" id="KAE7996842.1"/>
    </source>
</evidence>
<keyword evidence="2" id="KW-1185">Reference proteome</keyword>
<dbReference type="AlphaFoldDB" id="A0A5N6QC19"/>
<organism evidence="1 2">
    <name type="scientific">Carpinus fangiana</name>
    <dbReference type="NCBI Taxonomy" id="176857"/>
    <lineage>
        <taxon>Eukaryota</taxon>
        <taxon>Viridiplantae</taxon>
        <taxon>Streptophyta</taxon>
        <taxon>Embryophyta</taxon>
        <taxon>Tracheophyta</taxon>
        <taxon>Spermatophyta</taxon>
        <taxon>Magnoliopsida</taxon>
        <taxon>eudicotyledons</taxon>
        <taxon>Gunneridae</taxon>
        <taxon>Pentapetalae</taxon>
        <taxon>rosids</taxon>
        <taxon>fabids</taxon>
        <taxon>Fagales</taxon>
        <taxon>Betulaceae</taxon>
        <taxon>Carpinus</taxon>
    </lineage>
</organism>
<sequence length="126" mass="13447">MLTHCLTSPHASWCLSSLSAAASRSQSLSRLPQPHSPVAAQPVHGFRCSVSLTLSPAHRSFTLSPSRRPLAAHSLSLLLASRRSACLTPLRPLPPLSALRSLPLFPSLCYAALPDGPDPPLFIRPV</sequence>
<evidence type="ECO:0000313" key="2">
    <source>
        <dbReference type="Proteomes" id="UP000327013"/>
    </source>
</evidence>
<reference evidence="1 2" key="1">
    <citation type="submission" date="2019-06" db="EMBL/GenBank/DDBJ databases">
        <title>A chromosomal-level reference genome of Carpinus fangiana (Coryloideae, Betulaceae).</title>
        <authorList>
            <person name="Yang X."/>
            <person name="Wang Z."/>
            <person name="Zhang L."/>
            <person name="Hao G."/>
            <person name="Liu J."/>
            <person name="Yang Y."/>
        </authorList>
    </citation>
    <scope>NUCLEOTIDE SEQUENCE [LARGE SCALE GENOMIC DNA]</scope>
    <source>
        <strain evidence="1">Cfa_2016G</strain>
        <tissue evidence="1">Leaf</tissue>
    </source>
</reference>
<dbReference type="EMBL" id="CM017321">
    <property type="protein sequence ID" value="KAE7996842.1"/>
    <property type="molecule type" value="Genomic_DNA"/>
</dbReference>
<protein>
    <submittedName>
        <fullName evidence="1">Uncharacterized protein</fullName>
    </submittedName>
</protein>